<name>A0AAX2AJF6_9BACT</name>
<proteinExistence type="predicted"/>
<reference evidence="1 2" key="1">
    <citation type="submission" date="2017-09" db="EMBL/GenBank/DDBJ databases">
        <title>Genomics of the genus Arcobacter.</title>
        <authorList>
            <person name="Perez-Cataluna A."/>
            <person name="Figueras M.J."/>
            <person name="Salas-Masso N."/>
        </authorList>
    </citation>
    <scope>NUCLEOTIDE SEQUENCE [LARGE SCALE GENOMIC DNA]</scope>
    <source>
        <strain evidence="1 2">CECT 7386</strain>
    </source>
</reference>
<dbReference type="Proteomes" id="UP000290092">
    <property type="component" value="Unassembled WGS sequence"/>
</dbReference>
<dbReference type="AlphaFoldDB" id="A0AAX2AJF6"/>
<dbReference type="EMBL" id="NXID01000016">
    <property type="protein sequence ID" value="RXK16078.1"/>
    <property type="molecule type" value="Genomic_DNA"/>
</dbReference>
<keyword evidence="2" id="KW-1185">Reference proteome</keyword>
<evidence type="ECO:0000313" key="1">
    <source>
        <dbReference type="EMBL" id="RXK16078.1"/>
    </source>
</evidence>
<organism evidence="1 2">
    <name type="scientific">Malaciobacter mytili LMG 24559</name>
    <dbReference type="NCBI Taxonomy" id="1032238"/>
    <lineage>
        <taxon>Bacteria</taxon>
        <taxon>Pseudomonadati</taxon>
        <taxon>Campylobacterota</taxon>
        <taxon>Epsilonproteobacteria</taxon>
        <taxon>Campylobacterales</taxon>
        <taxon>Arcobacteraceae</taxon>
        <taxon>Malaciobacter</taxon>
    </lineage>
</organism>
<protein>
    <recommendedName>
        <fullName evidence="3">HTH psq-type domain-containing protein</fullName>
    </recommendedName>
</protein>
<evidence type="ECO:0000313" key="2">
    <source>
        <dbReference type="Proteomes" id="UP000290092"/>
    </source>
</evidence>
<accession>A0AAX2AJF6</accession>
<gene>
    <name evidence="1" type="ORF">CP985_05750</name>
</gene>
<comment type="caution">
    <text evidence="1">The sequence shown here is derived from an EMBL/GenBank/DDBJ whole genome shotgun (WGS) entry which is preliminary data.</text>
</comment>
<sequence length="82" mass="9472">MMKKSLKDMNLRERFDSRGFSPMAYAKAFGVDRSTLYDVFKGNSTGTKQSNKKSGDVRKIIAQLKKDKVWIGPLPWEKKEEQ</sequence>
<evidence type="ECO:0008006" key="3">
    <source>
        <dbReference type="Google" id="ProtNLM"/>
    </source>
</evidence>